<dbReference type="Proteomes" id="UP000800200">
    <property type="component" value="Unassembled WGS sequence"/>
</dbReference>
<organism evidence="1 2">
    <name type="scientific">Zopfia rhizophila CBS 207.26</name>
    <dbReference type="NCBI Taxonomy" id="1314779"/>
    <lineage>
        <taxon>Eukaryota</taxon>
        <taxon>Fungi</taxon>
        <taxon>Dikarya</taxon>
        <taxon>Ascomycota</taxon>
        <taxon>Pezizomycotina</taxon>
        <taxon>Dothideomycetes</taxon>
        <taxon>Dothideomycetes incertae sedis</taxon>
        <taxon>Zopfiaceae</taxon>
        <taxon>Zopfia</taxon>
    </lineage>
</organism>
<dbReference type="AlphaFoldDB" id="A0A6A6DRG6"/>
<gene>
    <name evidence="1" type="ORF">K469DRAFT_254181</name>
</gene>
<evidence type="ECO:0000313" key="1">
    <source>
        <dbReference type="EMBL" id="KAF2181623.1"/>
    </source>
</evidence>
<keyword evidence="2" id="KW-1185">Reference proteome</keyword>
<name>A0A6A6DRG6_9PEZI</name>
<evidence type="ECO:0000313" key="2">
    <source>
        <dbReference type="Proteomes" id="UP000800200"/>
    </source>
</evidence>
<dbReference type="PANTHER" id="PTHR10622:SF10">
    <property type="entry name" value="HET DOMAIN-CONTAINING PROTEIN"/>
    <property type="match status" value="1"/>
</dbReference>
<dbReference type="OrthoDB" id="674604at2759"/>
<protein>
    <recommendedName>
        <fullName evidence="3">Heterokaryon incompatibility domain-containing protein</fullName>
    </recommendedName>
</protein>
<accession>A0A6A6DRG6</accession>
<dbReference type="EMBL" id="ML994651">
    <property type="protein sequence ID" value="KAF2181623.1"/>
    <property type="molecule type" value="Genomic_DNA"/>
</dbReference>
<reference evidence="1" key="1">
    <citation type="journal article" date="2020" name="Stud. Mycol.">
        <title>101 Dothideomycetes genomes: a test case for predicting lifestyles and emergence of pathogens.</title>
        <authorList>
            <person name="Haridas S."/>
            <person name="Albert R."/>
            <person name="Binder M."/>
            <person name="Bloem J."/>
            <person name="Labutti K."/>
            <person name="Salamov A."/>
            <person name="Andreopoulos B."/>
            <person name="Baker S."/>
            <person name="Barry K."/>
            <person name="Bills G."/>
            <person name="Bluhm B."/>
            <person name="Cannon C."/>
            <person name="Castanera R."/>
            <person name="Culley D."/>
            <person name="Daum C."/>
            <person name="Ezra D."/>
            <person name="Gonzalez J."/>
            <person name="Henrissat B."/>
            <person name="Kuo A."/>
            <person name="Liang C."/>
            <person name="Lipzen A."/>
            <person name="Lutzoni F."/>
            <person name="Magnuson J."/>
            <person name="Mondo S."/>
            <person name="Nolan M."/>
            <person name="Ohm R."/>
            <person name="Pangilinan J."/>
            <person name="Park H.-J."/>
            <person name="Ramirez L."/>
            <person name="Alfaro M."/>
            <person name="Sun H."/>
            <person name="Tritt A."/>
            <person name="Yoshinaga Y."/>
            <person name="Zwiers L.-H."/>
            <person name="Turgeon B."/>
            <person name="Goodwin S."/>
            <person name="Spatafora J."/>
            <person name="Crous P."/>
            <person name="Grigoriev I."/>
        </authorList>
    </citation>
    <scope>NUCLEOTIDE SEQUENCE</scope>
    <source>
        <strain evidence="1">CBS 207.26</strain>
    </source>
</reference>
<dbReference type="PANTHER" id="PTHR10622">
    <property type="entry name" value="HET DOMAIN-CONTAINING PROTEIN"/>
    <property type="match status" value="1"/>
</dbReference>
<sequence length="96" mass="10436">MTAKTSLVEFVSKNIPHYAVLSHTWGADGEKVTFKDILDSAGKSKAGYSKIASFRDITSAFRATLVMRLKLGGPVMDSLPGTLKSDRSLLRISHIP</sequence>
<evidence type="ECO:0008006" key="3">
    <source>
        <dbReference type="Google" id="ProtNLM"/>
    </source>
</evidence>
<proteinExistence type="predicted"/>